<dbReference type="AlphaFoldDB" id="A0A8X6XLH7"/>
<dbReference type="Proteomes" id="UP000886998">
    <property type="component" value="Unassembled WGS sequence"/>
</dbReference>
<evidence type="ECO:0000313" key="2">
    <source>
        <dbReference type="Proteomes" id="UP000886998"/>
    </source>
</evidence>
<evidence type="ECO:0000313" key="1">
    <source>
        <dbReference type="EMBL" id="GFY55356.1"/>
    </source>
</evidence>
<proteinExistence type="predicted"/>
<comment type="caution">
    <text evidence="1">The sequence shown here is derived from an EMBL/GenBank/DDBJ whole genome shotgun (WGS) entry which is preliminary data.</text>
</comment>
<protein>
    <submittedName>
        <fullName evidence="1">Uncharacterized protein</fullName>
    </submittedName>
</protein>
<reference evidence="1" key="1">
    <citation type="submission" date="2020-08" db="EMBL/GenBank/DDBJ databases">
        <title>Multicomponent nature underlies the extraordinary mechanical properties of spider dragline silk.</title>
        <authorList>
            <person name="Kono N."/>
            <person name="Nakamura H."/>
            <person name="Mori M."/>
            <person name="Yoshida Y."/>
            <person name="Ohtoshi R."/>
            <person name="Malay A.D."/>
            <person name="Moran D.A.P."/>
            <person name="Tomita M."/>
            <person name="Numata K."/>
            <person name="Arakawa K."/>
        </authorList>
    </citation>
    <scope>NUCLEOTIDE SEQUENCE</scope>
</reference>
<accession>A0A8X6XLH7</accession>
<name>A0A8X6XLH7_9ARAC</name>
<keyword evidence="2" id="KW-1185">Reference proteome</keyword>
<gene>
    <name evidence="1" type="ORF">TNIN_85191</name>
</gene>
<dbReference type="EMBL" id="BMAV01010344">
    <property type="protein sequence ID" value="GFY55356.1"/>
    <property type="molecule type" value="Genomic_DNA"/>
</dbReference>
<sequence>MAFKFSFKKKEISLLLSVGWLFFLPNASVVLLALRSCLPIFCCKANKPHLVPPRHPVQVNPNDRPSNDIFTLIPPVQNWKMVELEDKAAVAARNWKLMALRISE</sequence>
<organism evidence="1 2">
    <name type="scientific">Trichonephila inaurata madagascariensis</name>
    <dbReference type="NCBI Taxonomy" id="2747483"/>
    <lineage>
        <taxon>Eukaryota</taxon>
        <taxon>Metazoa</taxon>
        <taxon>Ecdysozoa</taxon>
        <taxon>Arthropoda</taxon>
        <taxon>Chelicerata</taxon>
        <taxon>Arachnida</taxon>
        <taxon>Araneae</taxon>
        <taxon>Araneomorphae</taxon>
        <taxon>Entelegynae</taxon>
        <taxon>Araneoidea</taxon>
        <taxon>Nephilidae</taxon>
        <taxon>Trichonephila</taxon>
        <taxon>Trichonephila inaurata</taxon>
    </lineage>
</organism>